<accession>A0AAW0UY26</accession>
<dbReference type="EMBL" id="JARAKH010000003">
    <property type="protein sequence ID" value="KAK8405027.1"/>
    <property type="molecule type" value="Genomic_DNA"/>
</dbReference>
<feature type="compositionally biased region" description="Polar residues" evidence="1">
    <location>
        <begin position="136"/>
        <end position="148"/>
    </location>
</feature>
<feature type="compositionally biased region" description="Gly residues" evidence="1">
    <location>
        <begin position="217"/>
        <end position="230"/>
    </location>
</feature>
<gene>
    <name evidence="2" type="ORF">O3P69_001542</name>
</gene>
<feature type="region of interest" description="Disordered" evidence="1">
    <location>
        <begin position="93"/>
        <end position="149"/>
    </location>
</feature>
<dbReference type="AlphaFoldDB" id="A0AAW0UY26"/>
<organism evidence="2 3">
    <name type="scientific">Scylla paramamosain</name>
    <name type="common">Mud crab</name>
    <dbReference type="NCBI Taxonomy" id="85552"/>
    <lineage>
        <taxon>Eukaryota</taxon>
        <taxon>Metazoa</taxon>
        <taxon>Ecdysozoa</taxon>
        <taxon>Arthropoda</taxon>
        <taxon>Crustacea</taxon>
        <taxon>Multicrustacea</taxon>
        <taxon>Malacostraca</taxon>
        <taxon>Eumalacostraca</taxon>
        <taxon>Eucarida</taxon>
        <taxon>Decapoda</taxon>
        <taxon>Pleocyemata</taxon>
        <taxon>Brachyura</taxon>
        <taxon>Eubrachyura</taxon>
        <taxon>Portunoidea</taxon>
        <taxon>Portunidae</taxon>
        <taxon>Portuninae</taxon>
        <taxon>Scylla</taxon>
    </lineage>
</organism>
<evidence type="ECO:0000313" key="3">
    <source>
        <dbReference type="Proteomes" id="UP001487740"/>
    </source>
</evidence>
<feature type="compositionally biased region" description="Polar residues" evidence="1">
    <location>
        <begin position="102"/>
        <end position="111"/>
    </location>
</feature>
<comment type="caution">
    <text evidence="2">The sequence shown here is derived from an EMBL/GenBank/DDBJ whole genome shotgun (WGS) entry which is preliminary data.</text>
</comment>
<feature type="compositionally biased region" description="Pro residues" evidence="1">
    <location>
        <begin position="124"/>
        <end position="134"/>
    </location>
</feature>
<evidence type="ECO:0000256" key="1">
    <source>
        <dbReference type="SAM" id="MobiDB-lite"/>
    </source>
</evidence>
<reference evidence="2 3" key="1">
    <citation type="submission" date="2023-03" db="EMBL/GenBank/DDBJ databases">
        <title>High-quality genome of Scylla paramamosain provides insights in environmental adaptation.</title>
        <authorList>
            <person name="Zhang L."/>
        </authorList>
    </citation>
    <scope>NUCLEOTIDE SEQUENCE [LARGE SCALE GENOMIC DNA]</scope>
    <source>
        <strain evidence="2">LZ_2023a</strain>
        <tissue evidence="2">Muscle</tissue>
    </source>
</reference>
<evidence type="ECO:0000313" key="2">
    <source>
        <dbReference type="EMBL" id="KAK8405027.1"/>
    </source>
</evidence>
<feature type="region of interest" description="Disordered" evidence="1">
    <location>
        <begin position="213"/>
        <end position="238"/>
    </location>
</feature>
<keyword evidence="3" id="KW-1185">Reference proteome</keyword>
<protein>
    <submittedName>
        <fullName evidence="2">Uncharacterized protein</fullName>
    </submittedName>
</protein>
<dbReference type="Proteomes" id="UP001487740">
    <property type="component" value="Unassembled WGS sequence"/>
</dbReference>
<name>A0AAW0UY26_SCYPA</name>
<proteinExistence type="predicted"/>
<sequence length="252" mass="26678">MSAASDLRGTLPTRKRACLRRAPPITVNQSYPSANPAALKIIFRVIMAGQAAALPSSAINNTTRQDAQTNYILRNNPSFPHLSSITSTRQPGTALLEHTSPPRASTHSSYGVCSLSRHSADPLLPAPEDPPRPPGRTSTPATPITPHSTAPHLWVTTKQFCVCASYSNGSDAFPPRVQVGSVSHACQHFRWYLPSSRPQLGVDASRCPPLASRGESGAAGGVELGGAAGEGGREGRVKQQDITPAKYLVICD</sequence>